<evidence type="ECO:0000256" key="8">
    <source>
        <dbReference type="ARBA" id="ARBA00023224"/>
    </source>
</evidence>
<dbReference type="AlphaFoldDB" id="A0A815YQR4"/>
<dbReference type="EMBL" id="CAJNOR010005717">
    <property type="protein sequence ID" value="CAF1573697.1"/>
    <property type="molecule type" value="Genomic_DNA"/>
</dbReference>
<sequence>MIPDEIKFILFLIFYIPSTLCTLFVLYHLLFDRTLRQALHNHVIIVLLVICLLADGTIYPWMLYYYQNENTWNRSMIFCTIWGFLDWSLYILHTMLFAWATVERHILIFHDRWILTRKRRLIFHYFPLVFFPIYLFVFYFLVYFIPPCENYSDPTYPVCMWPCLYNNYALSMYDYVVEQLLPTFTIVFCSITLLRRVLRQRVRTQRIIHWKKHRKMAIQVLCISLVYLLLLLPYATIYILRFYVGLSNPLLDEFSASTSFISYFIILLFPFVSAVSLPELQTKLTNLLLLRRKRQIKPRVTLLVRVHPNGNDQHN</sequence>
<organism evidence="12 13">
    <name type="scientific">Adineta ricciae</name>
    <name type="common">Rotifer</name>
    <dbReference type="NCBI Taxonomy" id="249248"/>
    <lineage>
        <taxon>Eukaryota</taxon>
        <taxon>Metazoa</taxon>
        <taxon>Spiralia</taxon>
        <taxon>Gnathifera</taxon>
        <taxon>Rotifera</taxon>
        <taxon>Eurotatoria</taxon>
        <taxon>Bdelloidea</taxon>
        <taxon>Adinetida</taxon>
        <taxon>Adinetidae</taxon>
        <taxon>Adineta</taxon>
    </lineage>
</organism>
<evidence type="ECO:0000256" key="3">
    <source>
        <dbReference type="ARBA" id="ARBA00022692"/>
    </source>
</evidence>
<feature type="transmembrane region" description="Helical" evidence="9">
    <location>
        <begin position="75"/>
        <end position="100"/>
    </location>
</feature>
<evidence type="ECO:0000259" key="10">
    <source>
        <dbReference type="PROSITE" id="PS50262"/>
    </source>
</evidence>
<feature type="transmembrane region" description="Helical" evidence="9">
    <location>
        <begin position="121"/>
        <end position="145"/>
    </location>
</feature>
<feature type="domain" description="G-protein coupled receptors family 1 profile" evidence="10">
    <location>
        <begin position="21"/>
        <end position="273"/>
    </location>
</feature>
<comment type="caution">
    <text evidence="12">The sequence shown here is derived from an EMBL/GenBank/DDBJ whole genome shotgun (WGS) entry which is preliminary data.</text>
</comment>
<dbReference type="Pfam" id="PF00001">
    <property type="entry name" value="7tm_1"/>
    <property type="match status" value="1"/>
</dbReference>
<dbReference type="Gene3D" id="1.20.1070.10">
    <property type="entry name" value="Rhodopsin 7-helix transmembrane proteins"/>
    <property type="match status" value="1"/>
</dbReference>
<dbReference type="Proteomes" id="UP000663828">
    <property type="component" value="Unassembled WGS sequence"/>
</dbReference>
<dbReference type="PROSITE" id="PS50262">
    <property type="entry name" value="G_PROTEIN_RECEP_F1_2"/>
    <property type="match status" value="1"/>
</dbReference>
<feature type="transmembrane region" description="Helical" evidence="9">
    <location>
        <begin position="43"/>
        <end position="63"/>
    </location>
</feature>
<dbReference type="InterPro" id="IPR017452">
    <property type="entry name" value="GPCR_Rhodpsn_7TM"/>
</dbReference>
<dbReference type="SUPFAM" id="SSF81321">
    <property type="entry name" value="Family A G protein-coupled receptor-like"/>
    <property type="match status" value="1"/>
</dbReference>
<evidence type="ECO:0000256" key="9">
    <source>
        <dbReference type="SAM" id="Phobius"/>
    </source>
</evidence>
<dbReference type="EMBL" id="CAJNOJ010000271">
    <property type="protein sequence ID" value="CAF1358351.1"/>
    <property type="molecule type" value="Genomic_DNA"/>
</dbReference>
<dbReference type="GO" id="GO:0005886">
    <property type="term" value="C:plasma membrane"/>
    <property type="evidence" value="ECO:0007669"/>
    <property type="project" value="UniProtKB-SubCell"/>
</dbReference>
<keyword evidence="13" id="KW-1185">Reference proteome</keyword>
<comment type="subcellular location">
    <subcellularLocation>
        <location evidence="1">Cell membrane</location>
        <topology evidence="1">Multi-pass membrane protein</topology>
    </subcellularLocation>
</comment>
<evidence type="ECO:0000313" key="13">
    <source>
        <dbReference type="Proteomes" id="UP000663828"/>
    </source>
</evidence>
<keyword evidence="3 9" id="KW-0812">Transmembrane</keyword>
<evidence type="ECO:0000256" key="2">
    <source>
        <dbReference type="ARBA" id="ARBA00022475"/>
    </source>
</evidence>
<dbReference type="GO" id="GO:0004930">
    <property type="term" value="F:G protein-coupled receptor activity"/>
    <property type="evidence" value="ECO:0007669"/>
    <property type="project" value="UniProtKB-KW"/>
</dbReference>
<feature type="transmembrane region" description="Helical" evidence="9">
    <location>
        <begin position="6"/>
        <end position="31"/>
    </location>
</feature>
<keyword evidence="5" id="KW-0297">G-protein coupled receptor</keyword>
<dbReference type="CDD" id="cd00637">
    <property type="entry name" value="7tm_classA_rhodopsin-like"/>
    <property type="match status" value="1"/>
</dbReference>
<dbReference type="Proteomes" id="UP000663852">
    <property type="component" value="Unassembled WGS sequence"/>
</dbReference>
<evidence type="ECO:0000313" key="12">
    <source>
        <dbReference type="EMBL" id="CAF1573697.1"/>
    </source>
</evidence>
<evidence type="ECO:0000256" key="6">
    <source>
        <dbReference type="ARBA" id="ARBA00023136"/>
    </source>
</evidence>
<keyword evidence="7" id="KW-0675">Receptor</keyword>
<reference evidence="12" key="1">
    <citation type="submission" date="2021-02" db="EMBL/GenBank/DDBJ databases">
        <authorList>
            <person name="Nowell W R."/>
        </authorList>
    </citation>
    <scope>NUCLEOTIDE SEQUENCE</scope>
</reference>
<evidence type="ECO:0000313" key="11">
    <source>
        <dbReference type="EMBL" id="CAF1358351.1"/>
    </source>
</evidence>
<evidence type="ECO:0000256" key="5">
    <source>
        <dbReference type="ARBA" id="ARBA00023040"/>
    </source>
</evidence>
<gene>
    <name evidence="11" type="ORF">EDS130_LOCUS33672</name>
    <name evidence="12" type="ORF">XAT740_LOCUS44733</name>
</gene>
<feature type="transmembrane region" description="Helical" evidence="9">
    <location>
        <begin position="218"/>
        <end position="240"/>
    </location>
</feature>
<protein>
    <recommendedName>
        <fullName evidence="10">G-protein coupled receptors family 1 profile domain-containing protein</fullName>
    </recommendedName>
</protein>
<feature type="transmembrane region" description="Helical" evidence="9">
    <location>
        <begin position="260"/>
        <end position="277"/>
    </location>
</feature>
<proteinExistence type="predicted"/>
<accession>A0A815YQR4</accession>
<keyword evidence="2" id="KW-1003">Cell membrane</keyword>
<keyword evidence="8" id="KW-0807">Transducer</keyword>
<name>A0A815YQR4_ADIRI</name>
<keyword evidence="4 9" id="KW-1133">Transmembrane helix</keyword>
<dbReference type="InterPro" id="IPR000276">
    <property type="entry name" value="GPCR_Rhodpsn"/>
</dbReference>
<feature type="transmembrane region" description="Helical" evidence="9">
    <location>
        <begin position="180"/>
        <end position="198"/>
    </location>
</feature>
<evidence type="ECO:0000256" key="1">
    <source>
        <dbReference type="ARBA" id="ARBA00004651"/>
    </source>
</evidence>
<dbReference type="PANTHER" id="PTHR24228:SF59">
    <property type="entry name" value="NEUROPEPTIDE RECEPTOR 15"/>
    <property type="match status" value="1"/>
</dbReference>
<dbReference type="PANTHER" id="PTHR24228">
    <property type="entry name" value="B2 BRADYKININ RECEPTOR/ANGIOTENSIN II RECEPTOR"/>
    <property type="match status" value="1"/>
</dbReference>
<evidence type="ECO:0000256" key="7">
    <source>
        <dbReference type="ARBA" id="ARBA00023170"/>
    </source>
</evidence>
<keyword evidence="6 9" id="KW-0472">Membrane</keyword>
<evidence type="ECO:0000256" key="4">
    <source>
        <dbReference type="ARBA" id="ARBA00022989"/>
    </source>
</evidence>